<dbReference type="PROSITE" id="PS50837">
    <property type="entry name" value="NACHT"/>
    <property type="match status" value="1"/>
</dbReference>
<reference evidence="2" key="1">
    <citation type="submission" date="2020-05" db="EMBL/GenBank/DDBJ databases">
        <authorList>
            <person name="Zhu T."/>
            <person name="Keshari N."/>
            <person name="Lu X."/>
        </authorList>
    </citation>
    <scope>NUCLEOTIDE SEQUENCE</scope>
    <source>
        <strain evidence="2">NK1-12</strain>
    </source>
</reference>
<gene>
    <name evidence="2" type="ORF">HJG54_09625</name>
</gene>
<dbReference type="PANTHER" id="PTHR46844">
    <property type="entry name" value="SLR5058 PROTEIN"/>
    <property type="match status" value="1"/>
</dbReference>
<dbReference type="EMBL" id="CP053586">
    <property type="protein sequence ID" value="WNZ23094.1"/>
    <property type="molecule type" value="Genomic_DNA"/>
</dbReference>
<evidence type="ECO:0000313" key="2">
    <source>
        <dbReference type="EMBL" id="WNZ23094.1"/>
    </source>
</evidence>
<proteinExistence type="predicted"/>
<dbReference type="Gene3D" id="3.40.50.300">
    <property type="entry name" value="P-loop containing nucleotide triphosphate hydrolases"/>
    <property type="match status" value="1"/>
</dbReference>
<sequence>MTGFEPLIGIGTSALAALVTEIVKTRGGKLLDQLDRDILKPKLQQAIQQYVQQYEQRHGTLKVACVRMDAPIRLEELYTAVQLLDRSELHYFKSTDPLQDWFRQSGKRSFGFGKENRKSGLEVANQEQYLMVLGGPGVGKSTFLRKMGLEALRGKQGEFQHHCIPVFSALQRFKSNEISIEQLIAREFEVCGFPEAAEFVQAALEKGKLLVLLDGLDEVPLDHLDRAITQIQDLVDRYSQNRFIASCRVAAYKGGFPRFKDVAMAAFKDTQIEQFIRNWFRSAKDQEANTAEQCWELLKRSEYAAAKE</sequence>
<dbReference type="RefSeq" id="WP_316434672.1">
    <property type="nucleotide sequence ID" value="NZ_CP053586.1"/>
</dbReference>
<dbReference type="SUPFAM" id="SSF52540">
    <property type="entry name" value="P-loop containing nucleoside triphosphate hydrolases"/>
    <property type="match status" value="1"/>
</dbReference>
<dbReference type="AlphaFoldDB" id="A0AA96WDG1"/>
<evidence type="ECO:0000259" key="1">
    <source>
        <dbReference type="PROSITE" id="PS50837"/>
    </source>
</evidence>
<feature type="domain" description="NACHT" evidence="1">
    <location>
        <begin position="128"/>
        <end position="248"/>
    </location>
</feature>
<dbReference type="InterPro" id="IPR027417">
    <property type="entry name" value="P-loop_NTPase"/>
</dbReference>
<dbReference type="InterPro" id="IPR007111">
    <property type="entry name" value="NACHT_NTPase"/>
</dbReference>
<name>A0AA96WDG1_9CYAN</name>
<accession>A0AA96WDG1</accession>
<dbReference type="PANTHER" id="PTHR46844:SF1">
    <property type="entry name" value="SLR5058 PROTEIN"/>
    <property type="match status" value="1"/>
</dbReference>
<protein>
    <submittedName>
        <fullName evidence="2">NACHT domain-containing protein</fullName>
    </submittedName>
</protein>
<dbReference type="Pfam" id="PF05729">
    <property type="entry name" value="NACHT"/>
    <property type="match status" value="1"/>
</dbReference>
<organism evidence="2">
    <name type="scientific">Leptolyngbya sp. NK1-12</name>
    <dbReference type="NCBI Taxonomy" id="2547451"/>
    <lineage>
        <taxon>Bacteria</taxon>
        <taxon>Bacillati</taxon>
        <taxon>Cyanobacteriota</taxon>
        <taxon>Cyanophyceae</taxon>
        <taxon>Leptolyngbyales</taxon>
        <taxon>Leptolyngbyaceae</taxon>
        <taxon>Leptolyngbya group</taxon>
        <taxon>Leptolyngbya</taxon>
    </lineage>
</organism>